<evidence type="ECO:0008006" key="4">
    <source>
        <dbReference type="Google" id="ProtNLM"/>
    </source>
</evidence>
<keyword evidence="1" id="KW-0732">Signal</keyword>
<feature type="signal peptide" evidence="1">
    <location>
        <begin position="1"/>
        <end position="19"/>
    </location>
</feature>
<dbReference type="AlphaFoldDB" id="A0A9P0HTG3"/>
<organism evidence="2 3">
    <name type="scientific">Nezara viridula</name>
    <name type="common">Southern green stink bug</name>
    <name type="synonym">Cimex viridulus</name>
    <dbReference type="NCBI Taxonomy" id="85310"/>
    <lineage>
        <taxon>Eukaryota</taxon>
        <taxon>Metazoa</taxon>
        <taxon>Ecdysozoa</taxon>
        <taxon>Arthropoda</taxon>
        <taxon>Hexapoda</taxon>
        <taxon>Insecta</taxon>
        <taxon>Pterygota</taxon>
        <taxon>Neoptera</taxon>
        <taxon>Paraneoptera</taxon>
        <taxon>Hemiptera</taxon>
        <taxon>Heteroptera</taxon>
        <taxon>Panheteroptera</taxon>
        <taxon>Pentatomomorpha</taxon>
        <taxon>Pentatomoidea</taxon>
        <taxon>Pentatomidae</taxon>
        <taxon>Pentatominae</taxon>
        <taxon>Nezara</taxon>
    </lineage>
</organism>
<sequence length="237" mass="28018">MNGLEKIFLLFISTNFVVSLSCATCKGNCHEIWTNGTADNDTIFSTYKRNKPDDNIYIVNWQWSYNSVGKWSLYYKEWPRKATRTGGFVLTIRRRQIIAKLDWKAYNGMVVWTSIYRQPFEYVWNATICTLDLPIKFESNLKGWKFHLGNILLTGNKSGILRLNGTSLLTYEKEADQIMLNRKKREEYDLNDEEKKTVWNKIKGYFKELYDQGDDDQRSWLKRIGDWVLGFLERVLT</sequence>
<feature type="chain" id="PRO_5040292503" description="Neuropeptide" evidence="1">
    <location>
        <begin position="20"/>
        <end position="237"/>
    </location>
</feature>
<protein>
    <recommendedName>
        <fullName evidence="4">Neuropeptide</fullName>
    </recommendedName>
</protein>
<name>A0A9P0HTG3_NEZVI</name>
<accession>A0A9P0HTG3</accession>
<keyword evidence="3" id="KW-1185">Reference proteome</keyword>
<evidence type="ECO:0000313" key="2">
    <source>
        <dbReference type="EMBL" id="CAH1407972.1"/>
    </source>
</evidence>
<dbReference type="EMBL" id="OV725083">
    <property type="protein sequence ID" value="CAH1407972.1"/>
    <property type="molecule type" value="Genomic_DNA"/>
</dbReference>
<dbReference type="PROSITE" id="PS51257">
    <property type="entry name" value="PROKAR_LIPOPROTEIN"/>
    <property type="match status" value="1"/>
</dbReference>
<proteinExistence type="predicted"/>
<evidence type="ECO:0000313" key="3">
    <source>
        <dbReference type="Proteomes" id="UP001152798"/>
    </source>
</evidence>
<dbReference type="OrthoDB" id="6585564at2759"/>
<dbReference type="Proteomes" id="UP001152798">
    <property type="component" value="Chromosome 7"/>
</dbReference>
<reference evidence="2" key="1">
    <citation type="submission" date="2022-01" db="EMBL/GenBank/DDBJ databases">
        <authorList>
            <person name="King R."/>
        </authorList>
    </citation>
    <scope>NUCLEOTIDE SEQUENCE</scope>
</reference>
<gene>
    <name evidence="2" type="ORF">NEZAVI_LOCUS15583</name>
</gene>
<evidence type="ECO:0000256" key="1">
    <source>
        <dbReference type="SAM" id="SignalP"/>
    </source>
</evidence>